<evidence type="ECO:0000256" key="1">
    <source>
        <dbReference type="ARBA" id="ARBA00022443"/>
    </source>
</evidence>
<evidence type="ECO:0000313" key="7">
    <source>
        <dbReference type="EMBL" id="KAG7326372.1"/>
    </source>
</evidence>
<keyword evidence="1 2" id="KW-0728">SH3 domain</keyword>
<dbReference type="CDD" id="cd01221">
    <property type="entry name" value="PH_ephexin"/>
    <property type="match status" value="1"/>
</dbReference>
<dbReference type="PROSITE" id="PS50002">
    <property type="entry name" value="SH3"/>
    <property type="match status" value="1"/>
</dbReference>
<evidence type="ECO:0000256" key="3">
    <source>
        <dbReference type="SAM" id="MobiDB-lite"/>
    </source>
</evidence>
<dbReference type="SUPFAM" id="SSF50729">
    <property type="entry name" value="PH domain-like"/>
    <property type="match status" value="1"/>
</dbReference>
<feature type="domain" description="SH3" evidence="4">
    <location>
        <begin position="679"/>
        <end position="739"/>
    </location>
</feature>
<dbReference type="InterPro" id="IPR001849">
    <property type="entry name" value="PH_domain"/>
</dbReference>
<protein>
    <recommendedName>
        <fullName evidence="9">Rho guanine nucleotide exchange factor 26</fullName>
    </recommendedName>
</protein>
<dbReference type="InterPro" id="IPR011993">
    <property type="entry name" value="PH-like_dom_sf"/>
</dbReference>
<sequence>MTLIPQGCEDHKKSYMGTNDRLKTKPPLPPKPQINCGTQLVSPLSRTNSTADARYRPIPKPRLQKPGNSLNQADNADQASLRSTETAASDGSSESHSVPPACPLSCPCVCHNASQNRPNKPQEDEDNYIIASENNVDKDPKRVPPDIPVPARPLPKEPWKTIIRNGNETGPSDDSLKTPFKKPVPTARKRGKENMVAQEKSKYQHQEPYKTIINELCQKFLSETEEKPKNEFGKAMLSKEVMSSQTNSHLSQFQESNDIDKTKQKNFSVKRPTTVSKCSRSQSFETSAKWPEQSSAASSLQRMSSQKVNEHSCSWKMLQEKYWQERCVVKENGILNTITEEVLLLQESIYEVATSEQSYLERLTVVVNHFMESPELNSAITPQVKKLLFSSMHKMREISQNFLYSMVQKLDSSLLCDGLCDVVHNHASKPFTAYVNYIRDMPYQKDTLINLRKKSPRFVEIENKLQEDPCCMRLTLDSFLSLPFQRISHIKVLMETILKRTNSNSNVQASAGAALTRISEVLDSCNREVGRVKQIEELISIDKKIEFECKALPLVSASRWLIREGKITQLVLDKNIFGQKKNCSLHFILFNDFLLVASKKGSDSYVVHDYAPRFFIEVTEGAKLKDDLEGYEVSRVFRLVMLKNHRGVSYQLLLQTSTLEERDSWLQVLRNEEGVYEEWDCPQVRCVEAYNGQQPGELSLQLDDIVSIIQKSDGLMEGQRFPDGERGWFPAKCVMEISNEQVQRRNLLQRHHVLQTAAFIQKCRSIYQKQYTTTCFNKN</sequence>
<dbReference type="SUPFAM" id="SSF50044">
    <property type="entry name" value="SH3-domain"/>
    <property type="match status" value="1"/>
</dbReference>
<dbReference type="CDD" id="cd00160">
    <property type="entry name" value="RhoGEF"/>
    <property type="match status" value="1"/>
</dbReference>
<feature type="region of interest" description="Disordered" evidence="3">
    <location>
        <begin position="1"/>
        <end position="98"/>
    </location>
</feature>
<feature type="domain" description="DH" evidence="6">
    <location>
        <begin position="344"/>
        <end position="528"/>
    </location>
</feature>
<feature type="domain" description="PH" evidence="5">
    <location>
        <begin position="560"/>
        <end position="674"/>
    </location>
</feature>
<dbReference type="SUPFAM" id="SSF48065">
    <property type="entry name" value="DBL homology domain (DH-domain)"/>
    <property type="match status" value="1"/>
</dbReference>
<evidence type="ECO:0000256" key="2">
    <source>
        <dbReference type="PROSITE-ProRule" id="PRU00192"/>
    </source>
</evidence>
<dbReference type="PANTHER" id="PTHR12845">
    <property type="entry name" value="GUANINE NUCLEOTIDE EXCHANGE FACTOR"/>
    <property type="match status" value="1"/>
</dbReference>
<dbReference type="Gene3D" id="2.30.29.30">
    <property type="entry name" value="Pleckstrin-homology domain (PH domain)/Phosphotyrosine-binding domain (PTB)"/>
    <property type="match status" value="1"/>
</dbReference>
<dbReference type="Gene3D" id="1.20.900.10">
    <property type="entry name" value="Dbl homology (DH) domain"/>
    <property type="match status" value="1"/>
</dbReference>
<dbReference type="PANTHER" id="PTHR12845:SF10">
    <property type="entry name" value="EPHEXIN-1-LIKE"/>
    <property type="match status" value="1"/>
</dbReference>
<dbReference type="Pfam" id="PF00621">
    <property type="entry name" value="RhoGEF"/>
    <property type="match status" value="1"/>
</dbReference>
<proteinExistence type="predicted"/>
<dbReference type="InterPro" id="IPR047270">
    <property type="entry name" value="PH_ephexin"/>
</dbReference>
<dbReference type="InterPro" id="IPR001452">
    <property type="entry name" value="SH3_domain"/>
</dbReference>
<dbReference type="PROSITE" id="PS50010">
    <property type="entry name" value="DH_2"/>
    <property type="match status" value="1"/>
</dbReference>
<dbReference type="GO" id="GO:0005085">
    <property type="term" value="F:guanyl-nucleotide exchange factor activity"/>
    <property type="evidence" value="ECO:0007669"/>
    <property type="project" value="InterPro"/>
</dbReference>
<dbReference type="AlphaFoldDB" id="A0A9D3NSZ9"/>
<evidence type="ECO:0000259" key="5">
    <source>
        <dbReference type="PROSITE" id="PS50003"/>
    </source>
</evidence>
<accession>A0A9D3NSZ9</accession>
<reference evidence="7 8" key="1">
    <citation type="submission" date="2021-06" db="EMBL/GenBank/DDBJ databases">
        <title>Chromosome-level genome assembly of the red-tail catfish (Hemibagrus wyckioides).</title>
        <authorList>
            <person name="Shao F."/>
        </authorList>
    </citation>
    <scope>NUCLEOTIDE SEQUENCE [LARGE SCALE GENOMIC DNA]</scope>
    <source>
        <strain evidence="7">EC202008001</strain>
        <tissue evidence="7">Blood</tissue>
    </source>
</reference>
<evidence type="ECO:0008006" key="9">
    <source>
        <dbReference type="Google" id="ProtNLM"/>
    </source>
</evidence>
<dbReference type="OrthoDB" id="27593at2759"/>
<dbReference type="InterPro" id="IPR035899">
    <property type="entry name" value="DBL_dom_sf"/>
</dbReference>
<feature type="compositionally biased region" description="Basic and acidic residues" evidence="3">
    <location>
        <begin position="135"/>
        <end position="144"/>
    </location>
</feature>
<dbReference type="Pfam" id="PF07653">
    <property type="entry name" value="SH3_2"/>
    <property type="match status" value="1"/>
</dbReference>
<dbReference type="InterPro" id="IPR036028">
    <property type="entry name" value="SH3-like_dom_sf"/>
</dbReference>
<feature type="region of interest" description="Disordered" evidence="3">
    <location>
        <begin position="133"/>
        <end position="195"/>
    </location>
</feature>
<organism evidence="7 8">
    <name type="scientific">Hemibagrus wyckioides</name>
    <dbReference type="NCBI Taxonomy" id="337641"/>
    <lineage>
        <taxon>Eukaryota</taxon>
        <taxon>Metazoa</taxon>
        <taxon>Chordata</taxon>
        <taxon>Craniata</taxon>
        <taxon>Vertebrata</taxon>
        <taxon>Euteleostomi</taxon>
        <taxon>Actinopterygii</taxon>
        <taxon>Neopterygii</taxon>
        <taxon>Teleostei</taxon>
        <taxon>Ostariophysi</taxon>
        <taxon>Siluriformes</taxon>
        <taxon>Bagridae</taxon>
        <taxon>Hemibagrus</taxon>
    </lineage>
</organism>
<dbReference type="EMBL" id="JAHKSW010000011">
    <property type="protein sequence ID" value="KAG7326372.1"/>
    <property type="molecule type" value="Genomic_DNA"/>
</dbReference>
<dbReference type="InterPro" id="IPR000219">
    <property type="entry name" value="DH_dom"/>
</dbReference>
<dbReference type="SMART" id="SM00325">
    <property type="entry name" value="RhoGEF"/>
    <property type="match status" value="1"/>
</dbReference>
<evidence type="ECO:0000259" key="4">
    <source>
        <dbReference type="PROSITE" id="PS50002"/>
    </source>
</evidence>
<comment type="caution">
    <text evidence="7">The sequence shown here is derived from an EMBL/GenBank/DDBJ whole genome shotgun (WGS) entry which is preliminary data.</text>
</comment>
<dbReference type="PROSITE" id="PS50003">
    <property type="entry name" value="PH_DOMAIN"/>
    <property type="match status" value="1"/>
</dbReference>
<feature type="compositionally biased region" description="Polar residues" evidence="3">
    <location>
        <begin position="35"/>
        <end position="51"/>
    </location>
</feature>
<gene>
    <name evidence="7" type="ORF">KOW79_009773</name>
</gene>
<name>A0A9D3NSZ9_9TELE</name>
<dbReference type="Gene3D" id="2.30.30.40">
    <property type="entry name" value="SH3 Domains"/>
    <property type="match status" value="1"/>
</dbReference>
<feature type="compositionally biased region" description="Polar residues" evidence="3">
    <location>
        <begin position="66"/>
        <end position="96"/>
    </location>
</feature>
<dbReference type="SMART" id="SM00233">
    <property type="entry name" value="PH"/>
    <property type="match status" value="1"/>
</dbReference>
<evidence type="ECO:0000259" key="6">
    <source>
        <dbReference type="PROSITE" id="PS50010"/>
    </source>
</evidence>
<keyword evidence="8" id="KW-1185">Reference proteome</keyword>
<dbReference type="InterPro" id="IPR047271">
    <property type="entry name" value="Ephexin-like"/>
</dbReference>
<dbReference type="SMART" id="SM00326">
    <property type="entry name" value="SH3"/>
    <property type="match status" value="1"/>
</dbReference>
<evidence type="ECO:0000313" key="8">
    <source>
        <dbReference type="Proteomes" id="UP000824219"/>
    </source>
</evidence>
<dbReference type="Proteomes" id="UP000824219">
    <property type="component" value="Linkage Group LG11"/>
</dbReference>